<evidence type="ECO:0000313" key="2">
    <source>
        <dbReference type="Proteomes" id="UP000616151"/>
    </source>
</evidence>
<name>A0ACC5RDW1_9HYPH</name>
<gene>
    <name evidence="1" type="ORF">JHL16_30225</name>
</gene>
<sequence length="456" mass="50537">MEKLRLVLAGLCALVLLAFSQALAAEPPEKAKIDWQQFKGQSIELFLVKHPWTEAIEPFLPEFEKLSGIKLNLTTVAEDAYWDKSQLGLASTKPPFDVFFLSMGLNGYTAYQNKWLAKLNDAFDNPKLTDKAWYQYEDFSPAAASAFHLPDPSSPDMYGVPMSTEVYMFFYRKDLFQENNIDVASLTTMDQWLEALRKLKLPEGTYPASLRGGGLGILDELNAVVANSWGNAPYPKDRFVYFDDKWAPRFTDPKVKDGFADWAELMKMSAPGVTSFDWYEATTQFAQGKAATFGPDASLFASIFLDPKQSTVADKVGFKALPAGSADGARTAMWSWGLSIPERSEKKDAAWLFVQWATSPYIAARVGEKTMASARQSTWADPDYQKKLPEGFGAAVGDSLKVAQPSIMYLASADQVVQGMLDALHAIYQGTPVDDAMQELQDKATEVVTQAGLYKP</sequence>
<organism evidence="1 2">
    <name type="scientific">Taklimakanibacter albus</name>
    <dbReference type="NCBI Taxonomy" id="2800327"/>
    <lineage>
        <taxon>Bacteria</taxon>
        <taxon>Pseudomonadati</taxon>
        <taxon>Pseudomonadota</taxon>
        <taxon>Alphaproteobacteria</taxon>
        <taxon>Hyphomicrobiales</taxon>
        <taxon>Aestuariivirgaceae</taxon>
        <taxon>Taklimakanibacter</taxon>
    </lineage>
</organism>
<keyword evidence="2" id="KW-1185">Reference proteome</keyword>
<protein>
    <submittedName>
        <fullName evidence="1">Extracellular solute-binding protein</fullName>
    </submittedName>
</protein>
<evidence type="ECO:0000313" key="1">
    <source>
        <dbReference type="EMBL" id="MBK1870681.1"/>
    </source>
</evidence>
<accession>A0ACC5RDW1</accession>
<dbReference type="Proteomes" id="UP000616151">
    <property type="component" value="Unassembled WGS sequence"/>
</dbReference>
<comment type="caution">
    <text evidence="1">The sequence shown here is derived from an EMBL/GenBank/DDBJ whole genome shotgun (WGS) entry which is preliminary data.</text>
</comment>
<proteinExistence type="predicted"/>
<dbReference type="EMBL" id="JAENHL010000008">
    <property type="protein sequence ID" value="MBK1870681.1"/>
    <property type="molecule type" value="Genomic_DNA"/>
</dbReference>
<reference evidence="1" key="1">
    <citation type="submission" date="2021-01" db="EMBL/GenBank/DDBJ databases">
        <authorList>
            <person name="Sun Q."/>
        </authorList>
    </citation>
    <scope>NUCLEOTIDE SEQUENCE</scope>
    <source>
        <strain evidence="1">YIM B02566</strain>
    </source>
</reference>